<evidence type="ECO:0000313" key="4">
    <source>
        <dbReference type="EMBL" id="KAK6922314.1"/>
    </source>
</evidence>
<organism evidence="4 5">
    <name type="scientific">Dillenia turbinata</name>
    <dbReference type="NCBI Taxonomy" id="194707"/>
    <lineage>
        <taxon>Eukaryota</taxon>
        <taxon>Viridiplantae</taxon>
        <taxon>Streptophyta</taxon>
        <taxon>Embryophyta</taxon>
        <taxon>Tracheophyta</taxon>
        <taxon>Spermatophyta</taxon>
        <taxon>Magnoliopsida</taxon>
        <taxon>eudicotyledons</taxon>
        <taxon>Gunneridae</taxon>
        <taxon>Pentapetalae</taxon>
        <taxon>Dilleniales</taxon>
        <taxon>Dilleniaceae</taxon>
        <taxon>Dillenia</taxon>
    </lineage>
</organism>
<dbReference type="PANTHER" id="PTHR12730">
    <property type="entry name" value="HSDA/SDA1-RELATED"/>
    <property type="match status" value="1"/>
</dbReference>
<dbReference type="GO" id="GO:0015031">
    <property type="term" value="P:protein transport"/>
    <property type="evidence" value="ECO:0007669"/>
    <property type="project" value="UniProtKB-KW"/>
</dbReference>
<keyword evidence="1" id="KW-0539">Nucleus</keyword>
<protein>
    <recommendedName>
        <fullName evidence="1">Protein SDA1</fullName>
    </recommendedName>
</protein>
<comment type="subcellular location">
    <subcellularLocation>
        <location evidence="1">Nucleus</location>
        <location evidence="1">Nucleolus</location>
    </subcellularLocation>
</comment>
<comment type="similarity">
    <text evidence="1">Belongs to the SDA1 family.</text>
</comment>
<sequence length="503" mass="56560">SLSASGKSAKCDPEGYVTELNLIYNHFKSSLALFQQQAALNFTSISGIGADPTVSKELADHAMLLSHLADLLRSSAKTLPSNLRCHVAQAFFLLINRKIVDIGETLDLFMELQILGDRTLRKLSFSHVVNSIRRMNQRHKNGAKNHGLQSQTDESRAKRSLITICNLHRRKVWFVDRTANAICMACFHSSSRIMVAAVSFILDYEKIEEDDDDSDDSDSDDDMASENPRVVISKEAVYKAHHKGTAASKKKKKEKLRHAIRSMKRQQRKSAENNGSNYCAPLNRLKDAQGFAKKLFSRLQNSHERFEVKMMMLKVIAWTVGPHYLILLNFYPFLQKYVQPHQRDVTSLLATAVQACRDMVPPDAVEPLFKQVVNQFVNDRSCPEAISVGLNVARETCLIMPLACPPLLIKDGGHPTNPKARPKAFGEVNVASDVPGLSYYSMIVVVEMVIMVMVLMRIISVGLIMTTMMRMSSDLMMREMKMMVCKKMKLMKGATVPMMMILS</sequence>
<keyword evidence="1" id="KW-0690">Ribosome biogenesis</keyword>
<dbReference type="Proteomes" id="UP001370490">
    <property type="component" value="Unassembled WGS sequence"/>
</dbReference>
<keyword evidence="2" id="KW-0812">Transmembrane</keyword>
<evidence type="ECO:0000256" key="2">
    <source>
        <dbReference type="SAM" id="Phobius"/>
    </source>
</evidence>
<dbReference type="InterPro" id="IPR027312">
    <property type="entry name" value="Sda1"/>
</dbReference>
<accession>A0AAN8UX10</accession>
<feature type="non-terminal residue" evidence="4">
    <location>
        <position position="1"/>
    </location>
</feature>
<reference evidence="4 5" key="1">
    <citation type="submission" date="2023-12" db="EMBL/GenBank/DDBJ databases">
        <title>A high-quality genome assembly for Dillenia turbinata (Dilleniales).</title>
        <authorList>
            <person name="Chanderbali A."/>
        </authorList>
    </citation>
    <scope>NUCLEOTIDE SEQUENCE [LARGE SCALE GENOMIC DNA]</scope>
    <source>
        <strain evidence="4">LSX21</strain>
        <tissue evidence="4">Leaf</tissue>
    </source>
</reference>
<dbReference type="PANTHER" id="PTHR12730:SF0">
    <property type="entry name" value="PROTEIN SDA1 HOMOLOG"/>
    <property type="match status" value="1"/>
</dbReference>
<evidence type="ECO:0000313" key="5">
    <source>
        <dbReference type="Proteomes" id="UP001370490"/>
    </source>
</evidence>
<dbReference type="GO" id="GO:0005730">
    <property type="term" value="C:nucleolus"/>
    <property type="evidence" value="ECO:0007669"/>
    <property type="project" value="UniProtKB-SubCell"/>
</dbReference>
<comment type="caution">
    <text evidence="4">The sequence shown here is derived from an EMBL/GenBank/DDBJ whole genome shotgun (WGS) entry which is preliminary data.</text>
</comment>
<dbReference type="InterPro" id="IPR012977">
    <property type="entry name" value="SDA1_N"/>
</dbReference>
<dbReference type="AlphaFoldDB" id="A0AAN8UX10"/>
<dbReference type="GO" id="GO:0042273">
    <property type="term" value="P:ribosomal large subunit biogenesis"/>
    <property type="evidence" value="ECO:0007669"/>
    <property type="project" value="UniProtKB-UniRule"/>
</dbReference>
<keyword evidence="1" id="KW-0813">Transport</keyword>
<keyword evidence="2" id="KW-0472">Membrane</keyword>
<proteinExistence type="inferred from homology"/>
<dbReference type="GO" id="GO:0000055">
    <property type="term" value="P:ribosomal large subunit export from nucleus"/>
    <property type="evidence" value="ECO:0007669"/>
    <property type="project" value="UniProtKB-UniRule"/>
</dbReference>
<gene>
    <name evidence="4" type="ORF">RJ641_012821</name>
</gene>
<name>A0AAN8UX10_9MAGN</name>
<feature type="transmembrane region" description="Helical" evidence="2">
    <location>
        <begin position="439"/>
        <end position="468"/>
    </location>
</feature>
<evidence type="ECO:0000259" key="3">
    <source>
        <dbReference type="Pfam" id="PF08158"/>
    </source>
</evidence>
<feature type="domain" description="SDA1 N-terminal" evidence="3">
    <location>
        <begin position="64"/>
        <end position="411"/>
    </location>
</feature>
<comment type="function">
    <text evidence="1">Required for 60S pre-ribosomal subunits export to the cytoplasm.</text>
</comment>
<dbReference type="Pfam" id="PF08158">
    <property type="entry name" value="SDA1_HEAT"/>
    <property type="match status" value="1"/>
</dbReference>
<keyword evidence="1" id="KW-0653">Protein transport</keyword>
<keyword evidence="2" id="KW-1133">Transmembrane helix</keyword>
<dbReference type="EMBL" id="JBAMMX010000019">
    <property type="protein sequence ID" value="KAK6922314.1"/>
    <property type="molecule type" value="Genomic_DNA"/>
</dbReference>
<evidence type="ECO:0000256" key="1">
    <source>
        <dbReference type="RuleBase" id="RU365057"/>
    </source>
</evidence>
<keyword evidence="5" id="KW-1185">Reference proteome</keyword>